<feature type="region of interest" description="Disordered" evidence="5">
    <location>
        <begin position="609"/>
        <end position="704"/>
    </location>
</feature>
<evidence type="ECO:0000259" key="7">
    <source>
        <dbReference type="Pfam" id="PF21796"/>
    </source>
</evidence>
<comment type="subcellular location">
    <subcellularLocation>
        <location evidence="1">Nucleus</location>
    </subcellularLocation>
</comment>
<dbReference type="AlphaFoldDB" id="A0AAQ3K9M0"/>
<feature type="region of interest" description="Disordered" evidence="5">
    <location>
        <begin position="324"/>
        <end position="419"/>
    </location>
</feature>
<feature type="domain" description="Chromatin assembly factor 1 subunit A dimerization" evidence="6">
    <location>
        <begin position="586"/>
        <end position="653"/>
    </location>
</feature>
<accession>A0AAQ3K9M0</accession>
<dbReference type="Proteomes" id="UP001327560">
    <property type="component" value="Chromosome 4"/>
</dbReference>
<keyword evidence="3" id="KW-0234">DNA repair</keyword>
<dbReference type="GO" id="GO:0005634">
    <property type="term" value="C:nucleus"/>
    <property type="evidence" value="ECO:0007669"/>
    <property type="project" value="UniProtKB-SubCell"/>
</dbReference>
<feature type="compositionally biased region" description="Basic and acidic residues" evidence="5">
    <location>
        <begin position="324"/>
        <end position="386"/>
    </location>
</feature>
<evidence type="ECO:0000256" key="3">
    <source>
        <dbReference type="ARBA" id="ARBA00023204"/>
    </source>
</evidence>
<reference evidence="8 9" key="1">
    <citation type="submission" date="2023-10" db="EMBL/GenBank/DDBJ databases">
        <title>Chromosome-scale genome assembly provides insights into flower coloration mechanisms of Canna indica.</title>
        <authorList>
            <person name="Li C."/>
        </authorList>
    </citation>
    <scope>NUCLEOTIDE SEQUENCE [LARGE SCALE GENOMIC DNA]</scope>
    <source>
        <tissue evidence="8">Flower</tissue>
    </source>
</reference>
<feature type="compositionally biased region" description="Acidic residues" evidence="5">
    <location>
        <begin position="621"/>
        <end position="637"/>
    </location>
</feature>
<keyword evidence="2" id="KW-0227">DNA damage</keyword>
<evidence type="ECO:0000256" key="5">
    <source>
        <dbReference type="SAM" id="MobiDB-lite"/>
    </source>
</evidence>
<organism evidence="8 9">
    <name type="scientific">Canna indica</name>
    <name type="common">Indian-shot</name>
    <dbReference type="NCBI Taxonomy" id="4628"/>
    <lineage>
        <taxon>Eukaryota</taxon>
        <taxon>Viridiplantae</taxon>
        <taxon>Streptophyta</taxon>
        <taxon>Embryophyta</taxon>
        <taxon>Tracheophyta</taxon>
        <taxon>Spermatophyta</taxon>
        <taxon>Magnoliopsida</taxon>
        <taxon>Liliopsida</taxon>
        <taxon>Zingiberales</taxon>
        <taxon>Cannaceae</taxon>
        <taxon>Canna</taxon>
    </lineage>
</organism>
<dbReference type="PANTHER" id="PTHR15272">
    <property type="entry name" value="CHROMATIN ASSEMBLY FACTOR 1 SUBUNIT A CAF-1 SUBUNIT A"/>
    <property type="match status" value="1"/>
</dbReference>
<dbReference type="GO" id="GO:0006281">
    <property type="term" value="P:DNA repair"/>
    <property type="evidence" value="ECO:0007669"/>
    <property type="project" value="UniProtKB-KW"/>
</dbReference>
<dbReference type="PANTHER" id="PTHR15272:SF0">
    <property type="entry name" value="CHROMATIN ASSEMBLY FACTOR 1 SUBUNIT A"/>
    <property type="match status" value="1"/>
</dbReference>
<gene>
    <name evidence="8" type="ORF">Cni_G13171</name>
</gene>
<evidence type="ECO:0000313" key="9">
    <source>
        <dbReference type="Proteomes" id="UP001327560"/>
    </source>
</evidence>
<dbReference type="Pfam" id="PF21796">
    <property type="entry name" value="Cac1_C"/>
    <property type="match status" value="1"/>
</dbReference>
<dbReference type="GO" id="GO:0006334">
    <property type="term" value="P:nucleosome assembly"/>
    <property type="evidence" value="ECO:0007669"/>
    <property type="project" value="TreeGrafter"/>
</dbReference>
<dbReference type="EMBL" id="CP136893">
    <property type="protein sequence ID" value="WOL04450.1"/>
    <property type="molecule type" value="Genomic_DNA"/>
</dbReference>
<feature type="compositionally biased region" description="Basic and acidic residues" evidence="5">
    <location>
        <begin position="92"/>
        <end position="110"/>
    </location>
</feature>
<evidence type="ECO:0000256" key="1">
    <source>
        <dbReference type="ARBA" id="ARBA00004123"/>
    </source>
</evidence>
<feature type="compositionally biased region" description="Basic and acidic residues" evidence="5">
    <location>
        <begin position="393"/>
        <end position="414"/>
    </location>
</feature>
<feature type="compositionally biased region" description="Low complexity" evidence="5">
    <location>
        <begin position="903"/>
        <end position="917"/>
    </location>
</feature>
<feature type="domain" description="Chromatin assembly factor 1 subunit Cac1-like C-terminal" evidence="7">
    <location>
        <begin position="813"/>
        <end position="863"/>
    </location>
</feature>
<dbReference type="GO" id="GO:0033186">
    <property type="term" value="C:CAF-1 complex"/>
    <property type="evidence" value="ECO:0007669"/>
    <property type="project" value="TreeGrafter"/>
</dbReference>
<sequence>MTSLGSGILSTDRADGPDLPKVDGDGMILDNFPVIQEGCVVINRVSEACESLVVIDHTFTEAADGKQAKAPHDDKGVHYTNDMGLPSVQDKSPIDERNKCQADAKDEQTGARKQLKRKRVASNGKNNYDKELLTTECRQELNELFEYYKEVSGLHLHLDNVKCHSNDSMIAYLLEERSLPFSKLVEEIYEKLKGREGITLASIRSTVLFVGQRVMYGIPSANADVLEDESESCLWCWETRDVKLLSTTLRGILSIRRLARKKIHERISVLSATLSVLTSSEQKDGYEIDLMKAPTKLRKVLNKQGISLLVEKLTQKNCAEMAEKEARLREKETMKEVEKSKQSAEKEKKKIDRELQKEKLRNEKEFKRMQEEAEREEKRREKEQIELQKQIKKQQEEAAREQRRREKEEAELKKQRTMQKQASMMELFLRSKKISNTSDNSDRISPIKNPSTEIASINKGMNNAVTSSMDSAFSQQHNMDLEDLQRFHVCGWRKLARTGRASRWGFRCNPKTELFKEIKLQKPSSLGQSLEECAITKMEISSCELKNSSQSSSDKLDAELETFTNNMSCQNDLIDASSLPCLLKKKLLQFDKSHRPAYYGTWRRKSGIVGPRRPFRKDPEFDYDVDSDEEWEEEDPGESISDCDKDEEESLDAENLKDEDDTESEDGFVVPDGYLSESEGVQIETTSDPMEAETNASTHSKLETDNEEFKTLLQQMKILYHLTEKALRKSQPLVISNLNHEKAELLRAEDLTGTDKVEQICLQTLCMQAFLGGSIIDVYTNPSSLCEDQPVTQSSKEITTQAGTAEVISESDLPECVRLIQSCPHGINKMVEVFQQKFPSISKTQVRNKIREISDYVDNRWQVKKDVLHRLGLPSQPSPETGKKQKGIAMYFSKRCLPPQGKSINVSQSSPQSCSNSKTQNVVMDSQCPGSGLQFDDL</sequence>
<feature type="compositionally biased region" description="Acidic residues" evidence="5">
    <location>
        <begin position="644"/>
        <end position="666"/>
    </location>
</feature>
<proteinExistence type="predicted"/>
<dbReference type="Pfam" id="PF12253">
    <property type="entry name" value="CAF1A_dimeriz"/>
    <property type="match status" value="1"/>
</dbReference>
<protein>
    <submittedName>
        <fullName evidence="8">Chromatin assembly factor 1 subunit FAS1-like</fullName>
    </submittedName>
</protein>
<feature type="compositionally biased region" description="Basic and acidic residues" evidence="5">
    <location>
        <begin position="12"/>
        <end position="21"/>
    </location>
</feature>
<feature type="compositionally biased region" description="Polar residues" evidence="5">
    <location>
        <begin position="683"/>
        <end position="699"/>
    </location>
</feature>
<dbReference type="InterPro" id="IPR048800">
    <property type="entry name" value="Cac1-like_C"/>
</dbReference>
<evidence type="ECO:0000313" key="8">
    <source>
        <dbReference type="EMBL" id="WOL04450.1"/>
    </source>
</evidence>
<feature type="region of interest" description="Disordered" evidence="5">
    <location>
        <begin position="902"/>
        <end position="938"/>
    </location>
</feature>
<keyword evidence="4" id="KW-0539">Nucleus</keyword>
<dbReference type="InterPro" id="IPR022043">
    <property type="entry name" value="CAF1A_DD"/>
</dbReference>
<feature type="region of interest" description="Disordered" evidence="5">
    <location>
        <begin position="1"/>
        <end position="21"/>
    </location>
</feature>
<keyword evidence="9" id="KW-1185">Reference proteome</keyword>
<feature type="region of interest" description="Disordered" evidence="5">
    <location>
        <begin position="84"/>
        <end position="120"/>
    </location>
</feature>
<name>A0AAQ3K9M0_9LILI</name>
<evidence type="ECO:0000259" key="6">
    <source>
        <dbReference type="Pfam" id="PF12253"/>
    </source>
</evidence>
<evidence type="ECO:0000256" key="2">
    <source>
        <dbReference type="ARBA" id="ARBA00022763"/>
    </source>
</evidence>
<evidence type="ECO:0000256" key="4">
    <source>
        <dbReference type="ARBA" id="ARBA00023242"/>
    </source>
</evidence>